<evidence type="ECO:0000313" key="2">
    <source>
        <dbReference type="EMBL" id="CAA6826067.1"/>
    </source>
</evidence>
<gene>
    <name evidence="2" type="ORF">HELGO_WM8086</name>
</gene>
<feature type="transmembrane region" description="Helical" evidence="1">
    <location>
        <begin position="32"/>
        <end position="52"/>
    </location>
</feature>
<keyword evidence="1" id="KW-0812">Transmembrane</keyword>
<keyword evidence="1" id="KW-1133">Transmembrane helix</keyword>
<keyword evidence="1" id="KW-0472">Membrane</keyword>
<reference evidence="2" key="1">
    <citation type="submission" date="2020-01" db="EMBL/GenBank/DDBJ databases">
        <authorList>
            <person name="Meier V. D."/>
            <person name="Meier V D."/>
        </authorList>
    </citation>
    <scope>NUCLEOTIDE SEQUENCE</scope>
    <source>
        <strain evidence="2">HLG_WM_MAG_07</strain>
    </source>
</reference>
<accession>A0A6S6U725</accession>
<name>A0A6S6U725_9GAMM</name>
<sequence length="92" mass="10139">MKAILRSLFSPLLTVFESGAEDYEYKPSHRTILLVMGSLFLGLAALVLWSAIGHDIVYFLPVVVFGTLGFVSLIIGLLGNDRAVAKIWSSRR</sequence>
<dbReference type="EMBL" id="CACVAY010000129">
    <property type="protein sequence ID" value="CAA6826067.1"/>
    <property type="molecule type" value="Genomic_DNA"/>
</dbReference>
<feature type="transmembrane region" description="Helical" evidence="1">
    <location>
        <begin position="58"/>
        <end position="79"/>
    </location>
</feature>
<organism evidence="2">
    <name type="scientific">uncultured Thiotrichaceae bacterium</name>
    <dbReference type="NCBI Taxonomy" id="298394"/>
    <lineage>
        <taxon>Bacteria</taxon>
        <taxon>Pseudomonadati</taxon>
        <taxon>Pseudomonadota</taxon>
        <taxon>Gammaproteobacteria</taxon>
        <taxon>Thiotrichales</taxon>
        <taxon>Thiotrichaceae</taxon>
        <taxon>environmental samples</taxon>
    </lineage>
</organism>
<dbReference type="AlphaFoldDB" id="A0A6S6U725"/>
<proteinExistence type="predicted"/>
<protein>
    <submittedName>
        <fullName evidence="2">Uncharacterized protein</fullName>
    </submittedName>
</protein>
<evidence type="ECO:0000256" key="1">
    <source>
        <dbReference type="SAM" id="Phobius"/>
    </source>
</evidence>